<comment type="similarity">
    <text evidence="10">Belongs to the metallo-beta-lactamase superfamily. RNA-metabolizing metallo-beta-lactamase-like family. Bacterial RNase J subfamily.</text>
</comment>
<dbReference type="InterPro" id="IPR036866">
    <property type="entry name" value="RibonucZ/Hydroxyglut_hydro"/>
</dbReference>
<keyword evidence="3 10" id="KW-0540">Nuclease</keyword>
<dbReference type="Pfam" id="PF17770">
    <property type="entry name" value="RNase_J_C"/>
    <property type="match status" value="1"/>
</dbReference>
<comment type="function">
    <text evidence="10">An RNase that has 5'-3' exonuclease and possibly endonuclease activity. Involved in maturation of rRNA and in some organisms also mRNA maturation and/or decay.</text>
</comment>
<feature type="compositionally biased region" description="Low complexity" evidence="14">
    <location>
        <begin position="44"/>
        <end position="64"/>
    </location>
</feature>
<keyword evidence="9 10" id="KW-0694">RNA-binding</keyword>
<sequence>MNEEKNITQNRSARSSQKTVTKTTTSKSRKTTAKRNGRTSSRNTASSSGTGKKSTAAEKTSSAKKTTKSAVKKRTKPAEIKIVPLGGLLEIGKNMTALEFENEILIIDCGLSFPDDDMFGIDKVIPDFSYLRENSKKIKGLVITHGHEDHIGAVPYLIKELNIPIYGTRFPLGLIENKLKEHGLKAVMHTVAAGETFKVGKNFSIEALRITHSIADSICLSITTPAGRIFHTGDFKIDYTPVDGDPIDFARLAQIGSEGVLLMMADSTNVLRQGYTSSERVVGRTLENIFRSSENRIIIATFSSNVHRIQKIIDLARVCNRKVAISGRSMVNVVDLATEMGYIKVPANTIVDLNKAKNIPDKELVVITTGSQGEPMSALARMASSEHKAVKIKPGDRVILSSTPVPGNELTVANVVNQLLEKGAEVIYSDIADIHVSGHACQEELKLMHSLIRPKFFMPVHGEYRHLRTHAELAHSLGMPLENIFLLENGDCLTVSQKKAVKTEKVAEAEGIMVDGLGVGDVGNIVLRDRRLLSESGLIILVAAIDKGSNIIASGPDIISRGFVYVRENEDLIDEACSMAEDILQECLDKEMKDWNGMKTAVREGLRKFIYNKTKRSPVILPIFLEV</sequence>
<reference evidence="16" key="1">
    <citation type="submission" date="2020-10" db="EMBL/GenBank/DDBJ databases">
        <authorList>
            <person name="Gilroy R."/>
        </authorList>
    </citation>
    <scope>NUCLEOTIDE SEQUENCE</scope>
    <source>
        <strain evidence="16">CHK176-22527</strain>
    </source>
</reference>
<dbReference type="EMBL" id="DVLX01000086">
    <property type="protein sequence ID" value="HIT99994.1"/>
    <property type="molecule type" value="Genomic_DNA"/>
</dbReference>
<dbReference type="InterPro" id="IPR001587">
    <property type="entry name" value="RNase_J_CS"/>
</dbReference>
<feature type="binding site" evidence="12">
    <location>
        <begin position="303"/>
        <end position="305"/>
    </location>
    <ligand>
        <name>substrate</name>
    </ligand>
</feature>
<feature type="compositionally biased region" description="Low complexity" evidence="14">
    <location>
        <begin position="15"/>
        <end position="26"/>
    </location>
</feature>
<evidence type="ECO:0000256" key="10">
    <source>
        <dbReference type="HAMAP-Rule" id="MF_01491"/>
    </source>
</evidence>
<comment type="subunit">
    <text evidence="10">Homodimer, may be a subunit of the RNA degradosome.</text>
</comment>
<evidence type="ECO:0000256" key="8">
    <source>
        <dbReference type="ARBA" id="ARBA00022839"/>
    </source>
</evidence>
<dbReference type="InterPro" id="IPR041636">
    <property type="entry name" value="RNase_J_C"/>
</dbReference>
<dbReference type="GO" id="GO:0003723">
    <property type="term" value="F:RNA binding"/>
    <property type="evidence" value="ECO:0007669"/>
    <property type="project" value="UniProtKB-UniRule"/>
</dbReference>
<dbReference type="SUPFAM" id="SSF56281">
    <property type="entry name" value="Metallo-hydrolase/oxidoreductase"/>
    <property type="match status" value="1"/>
</dbReference>
<dbReference type="InterPro" id="IPR011108">
    <property type="entry name" value="RMMBL"/>
</dbReference>
<keyword evidence="8 10" id="KW-0269">Exonuclease</keyword>
<keyword evidence="13" id="KW-0106">Calcium</keyword>
<keyword evidence="10" id="KW-0698">rRNA processing</keyword>
<dbReference type="Gene3D" id="3.10.20.580">
    <property type="match status" value="1"/>
</dbReference>
<comment type="cofactor">
    <cofactor evidence="13">
        <name>Ca(2+)</name>
        <dbReference type="ChEBI" id="CHEBI:29108"/>
    </cofactor>
    <text evidence="13">Binds 1 Ca(2+) cation per subunit. Seen in 1 crystal structure, it is not clear if it is physiologically important.</text>
</comment>
<dbReference type="FunFam" id="3.10.20.580:FF:000001">
    <property type="entry name" value="Ribonuclease J"/>
    <property type="match status" value="1"/>
</dbReference>
<gene>
    <name evidence="10" type="primary">rnj</name>
    <name evidence="16" type="ORF">IAD12_07050</name>
</gene>
<dbReference type="PANTHER" id="PTHR43694:SF1">
    <property type="entry name" value="RIBONUCLEASE J"/>
    <property type="match status" value="1"/>
</dbReference>
<comment type="caution">
    <text evidence="16">The sequence shown here is derived from an EMBL/GenBank/DDBJ whole genome shotgun (WGS) entry which is preliminary data.</text>
</comment>
<dbReference type="Gene3D" id="3.60.15.10">
    <property type="entry name" value="Ribonuclease Z/Hydroxyacylglutathione hydrolase-like"/>
    <property type="match status" value="1"/>
</dbReference>
<evidence type="ECO:0000256" key="14">
    <source>
        <dbReference type="SAM" id="MobiDB-lite"/>
    </source>
</evidence>
<evidence type="ECO:0000256" key="11">
    <source>
        <dbReference type="PIRSR" id="PIRSR004803-1"/>
    </source>
</evidence>
<dbReference type="PROSITE" id="PS01292">
    <property type="entry name" value="UPF0036"/>
    <property type="match status" value="1"/>
</dbReference>
<feature type="compositionally biased region" description="Basic residues" evidence="14">
    <location>
        <begin position="65"/>
        <end position="75"/>
    </location>
</feature>
<proteinExistence type="inferred from homology"/>
<evidence type="ECO:0000259" key="15">
    <source>
        <dbReference type="SMART" id="SM00849"/>
    </source>
</evidence>
<dbReference type="HAMAP" id="MF_01491">
    <property type="entry name" value="RNase_J_bact"/>
    <property type="match status" value="1"/>
</dbReference>
<dbReference type="GO" id="GO:0006364">
    <property type="term" value="P:rRNA processing"/>
    <property type="evidence" value="ECO:0007669"/>
    <property type="project" value="UniProtKB-UniRule"/>
</dbReference>
<evidence type="ECO:0000256" key="7">
    <source>
        <dbReference type="ARBA" id="ARBA00022833"/>
    </source>
</evidence>
<dbReference type="Proteomes" id="UP000824159">
    <property type="component" value="Unassembled WGS sequence"/>
</dbReference>
<feature type="binding site" evidence="13">
    <location>
        <position position="212"/>
    </location>
    <ligand>
        <name>Zn(2+)</name>
        <dbReference type="ChEBI" id="CHEBI:29105"/>
        <label>1</label>
        <note>catalytic</note>
    </ligand>
</feature>
<dbReference type="SMART" id="SM00849">
    <property type="entry name" value="Lactamase_B"/>
    <property type="match status" value="1"/>
</dbReference>
<dbReference type="GO" id="GO:0004521">
    <property type="term" value="F:RNA endonuclease activity"/>
    <property type="evidence" value="ECO:0007669"/>
    <property type="project" value="UniProtKB-UniRule"/>
</dbReference>
<reference evidence="16" key="2">
    <citation type="journal article" date="2021" name="PeerJ">
        <title>Extensive microbial diversity within the chicken gut microbiome revealed by metagenomics and culture.</title>
        <authorList>
            <person name="Gilroy R."/>
            <person name="Ravi A."/>
            <person name="Getino M."/>
            <person name="Pursley I."/>
            <person name="Horton D.L."/>
            <person name="Alikhan N.F."/>
            <person name="Baker D."/>
            <person name="Gharbi K."/>
            <person name="Hall N."/>
            <person name="Watson M."/>
            <person name="Adriaenssens E.M."/>
            <person name="Foster-Nyarko E."/>
            <person name="Jarju S."/>
            <person name="Secka A."/>
            <person name="Antonio M."/>
            <person name="Oren A."/>
            <person name="Chaudhuri R.R."/>
            <person name="La Ragione R."/>
            <person name="Hildebrand F."/>
            <person name="Pallen M.J."/>
        </authorList>
    </citation>
    <scope>NUCLEOTIDE SEQUENCE</scope>
    <source>
        <strain evidence="16">CHK176-22527</strain>
    </source>
</reference>
<dbReference type="InterPro" id="IPR004613">
    <property type="entry name" value="RNase_J"/>
</dbReference>
<evidence type="ECO:0000256" key="9">
    <source>
        <dbReference type="ARBA" id="ARBA00022884"/>
    </source>
</evidence>
<keyword evidence="6 10" id="KW-0378">Hydrolase</keyword>
<dbReference type="GO" id="GO:0008270">
    <property type="term" value="F:zinc ion binding"/>
    <property type="evidence" value="ECO:0007669"/>
    <property type="project" value="InterPro"/>
</dbReference>
<feature type="binding site" evidence="10 12">
    <location>
        <begin position="435"/>
        <end position="439"/>
    </location>
    <ligand>
        <name>substrate</name>
    </ligand>
</feature>
<dbReference type="GO" id="GO:0004534">
    <property type="term" value="F:5'-3' RNA exonuclease activity"/>
    <property type="evidence" value="ECO:0007669"/>
    <property type="project" value="UniProtKB-UniRule"/>
</dbReference>
<comment type="subcellular location">
    <subcellularLocation>
        <location evidence="1 10">Cytoplasm</location>
    </subcellularLocation>
</comment>
<feature type="binding site" evidence="13">
    <location>
        <position position="461"/>
    </location>
    <ligand>
        <name>Zn(2+)</name>
        <dbReference type="ChEBI" id="CHEBI:29105"/>
        <label>1</label>
        <note>catalytic</note>
    </ligand>
</feature>
<keyword evidence="5 10" id="KW-0255">Endonuclease</keyword>
<evidence type="ECO:0000256" key="2">
    <source>
        <dbReference type="ARBA" id="ARBA00022490"/>
    </source>
</evidence>
<evidence type="ECO:0000256" key="13">
    <source>
        <dbReference type="PIRSR" id="PIRSR004803-3"/>
    </source>
</evidence>
<dbReference type="InterPro" id="IPR030854">
    <property type="entry name" value="RNase_J_bac"/>
</dbReference>
<feature type="active site" description="Proton acceptor" evidence="11">
    <location>
        <position position="439"/>
    </location>
</feature>
<dbReference type="Gene3D" id="3.40.50.10710">
    <property type="entry name" value="Metallo-hydrolase/oxidoreductase"/>
    <property type="match status" value="1"/>
</dbReference>
<evidence type="ECO:0000313" key="17">
    <source>
        <dbReference type="Proteomes" id="UP000824159"/>
    </source>
</evidence>
<dbReference type="InterPro" id="IPR001279">
    <property type="entry name" value="Metallo-B-lactamas"/>
</dbReference>
<dbReference type="NCBIfam" id="TIGR00649">
    <property type="entry name" value="MG423"/>
    <property type="match status" value="1"/>
</dbReference>
<keyword evidence="4 13" id="KW-0479">Metal-binding</keyword>
<protein>
    <recommendedName>
        <fullName evidence="10">Ribonuclease J</fullName>
        <shortName evidence="10">RNase J</shortName>
        <ecNumber evidence="10">3.1.-.-</ecNumber>
    </recommendedName>
</protein>
<evidence type="ECO:0000256" key="1">
    <source>
        <dbReference type="ARBA" id="ARBA00004496"/>
    </source>
</evidence>
<evidence type="ECO:0000256" key="3">
    <source>
        <dbReference type="ARBA" id="ARBA00022722"/>
    </source>
</evidence>
<evidence type="ECO:0000313" key="16">
    <source>
        <dbReference type="EMBL" id="HIT99994.1"/>
    </source>
</evidence>
<feature type="region of interest" description="Disordered" evidence="14">
    <location>
        <begin position="1"/>
        <end position="75"/>
    </location>
</feature>
<feature type="binding site" evidence="13">
    <location>
        <position position="150"/>
    </location>
    <ligand>
        <name>Zn(2+)</name>
        <dbReference type="ChEBI" id="CHEBI:29105"/>
        <label>1</label>
        <note>catalytic</note>
    </ligand>
</feature>
<dbReference type="Pfam" id="PF07521">
    <property type="entry name" value="RMMBL"/>
    <property type="match status" value="1"/>
</dbReference>
<feature type="domain" description="Metallo-beta-lactamase" evidence="15">
    <location>
        <begin position="92"/>
        <end position="286"/>
    </location>
</feature>
<feature type="binding site" evidence="13">
    <location>
        <position position="515"/>
    </location>
    <ligand>
        <name>Ca(2+)</name>
        <dbReference type="ChEBI" id="CHEBI:29108"/>
    </ligand>
</feature>
<dbReference type="Pfam" id="PF00753">
    <property type="entry name" value="Lactamase_B"/>
    <property type="match status" value="1"/>
</dbReference>
<keyword evidence="2 10" id="KW-0963">Cytoplasm</keyword>
<feature type="binding site" evidence="13">
    <location>
        <position position="234"/>
    </location>
    <ligand>
        <name>Zn(2+)</name>
        <dbReference type="ChEBI" id="CHEBI:29105"/>
        <label>1</label>
        <note>catalytic</note>
    </ligand>
</feature>
<dbReference type="CDD" id="cd07714">
    <property type="entry name" value="RNaseJ_MBL-fold"/>
    <property type="match status" value="1"/>
</dbReference>
<feature type="binding site" evidence="13">
    <location>
        <position position="122"/>
    </location>
    <ligand>
        <name>Ca(2+)</name>
        <dbReference type="ChEBI" id="CHEBI:29108"/>
    </ligand>
</feature>
<feature type="active site" description="Proton donor" evidence="11">
    <location>
        <position position="266"/>
    </location>
</feature>
<dbReference type="PIRSF" id="PIRSF004803">
    <property type="entry name" value="RnjA"/>
    <property type="match status" value="1"/>
</dbReference>
<evidence type="ECO:0000256" key="4">
    <source>
        <dbReference type="ARBA" id="ARBA00022723"/>
    </source>
</evidence>
<feature type="binding site" evidence="13">
    <location>
        <position position="120"/>
    </location>
    <ligand>
        <name>Ca(2+)</name>
        <dbReference type="ChEBI" id="CHEBI:29108"/>
    </ligand>
</feature>
<dbReference type="Pfam" id="PF22505">
    <property type="entry name" value="RNase_J_b_CASP"/>
    <property type="match status" value="1"/>
</dbReference>
<evidence type="ECO:0000256" key="5">
    <source>
        <dbReference type="ARBA" id="ARBA00022759"/>
    </source>
</evidence>
<organism evidence="16 17">
    <name type="scientific">Candidatus Allocopromorpha excrementavium</name>
    <dbReference type="NCBI Taxonomy" id="2840741"/>
    <lineage>
        <taxon>Bacteria</taxon>
        <taxon>Bacillati</taxon>
        <taxon>Bacillota</taxon>
        <taxon>Clostridia</taxon>
        <taxon>Eubacteriales</taxon>
        <taxon>Eubacteriaceae</taxon>
        <taxon>Eubacteriaceae incertae sedis</taxon>
        <taxon>Candidatus Allocopromorpha</taxon>
    </lineage>
</organism>
<dbReference type="InterPro" id="IPR042173">
    <property type="entry name" value="RNase_J_2"/>
</dbReference>
<name>A0A9D1KVZ5_9FIRM</name>
<feature type="binding site" evidence="13">
    <location>
        <position position="147"/>
    </location>
    <ligand>
        <name>Zn(2+)</name>
        <dbReference type="ChEBI" id="CHEBI:29105"/>
        <label>1</label>
        <note>catalytic</note>
    </ligand>
</feature>
<dbReference type="InterPro" id="IPR055132">
    <property type="entry name" value="RNase_J_b_CASP"/>
</dbReference>
<dbReference type="AlphaFoldDB" id="A0A9D1KVZ5"/>
<evidence type="ECO:0000256" key="6">
    <source>
        <dbReference type="ARBA" id="ARBA00022801"/>
    </source>
</evidence>
<feature type="binding site" evidence="13">
    <location>
        <position position="149"/>
    </location>
    <ligand>
        <name>Zn(2+)</name>
        <dbReference type="ChEBI" id="CHEBI:29105"/>
        <label>1</label>
        <note>catalytic</note>
    </ligand>
</feature>
<dbReference type="EC" id="3.1.-.-" evidence="10"/>
<dbReference type="GO" id="GO:0005737">
    <property type="term" value="C:cytoplasm"/>
    <property type="evidence" value="ECO:0007669"/>
    <property type="project" value="UniProtKB-SubCell"/>
</dbReference>
<feature type="binding site" evidence="13">
    <location>
        <position position="145"/>
    </location>
    <ligand>
        <name>Zn(2+)</name>
        <dbReference type="ChEBI" id="CHEBI:29105"/>
        <label>1</label>
        <note>catalytic</note>
    </ligand>
</feature>
<dbReference type="PANTHER" id="PTHR43694">
    <property type="entry name" value="RIBONUCLEASE J"/>
    <property type="match status" value="1"/>
</dbReference>
<comment type="cofactor">
    <cofactor evidence="13">
        <name>Zn(2+)</name>
        <dbReference type="ChEBI" id="CHEBI:29105"/>
    </cofactor>
    <text evidence="13">Binds 2 Zn(2+) ions per subunit. It is not clear if Zn(2+) or Mg(2+) is physiologically important.</text>
</comment>
<keyword evidence="7 13" id="KW-0862">Zinc</keyword>
<evidence type="ECO:0000256" key="12">
    <source>
        <dbReference type="PIRSR" id="PIRSR004803-2"/>
    </source>
</evidence>
<accession>A0A9D1KVZ5</accession>
<feature type="compositionally biased region" description="Basic residues" evidence="14">
    <location>
        <begin position="27"/>
        <end position="37"/>
    </location>
</feature>